<proteinExistence type="inferred from homology"/>
<dbReference type="Pfam" id="PF01055">
    <property type="entry name" value="Glyco_hydro_31_2nd"/>
    <property type="match status" value="1"/>
</dbReference>
<sequence length="71" mass="8256">DDYYFFAADEGDLNYYFIGGESMADVVRGYTYLTGTAPLPQLWTLGYHQSRWGYCCEENVRGIAENMRKHE</sequence>
<reference evidence="3" key="1">
    <citation type="submission" date="2022-06" db="EMBL/GenBank/DDBJ databases">
        <title>Lactococcus from bovine mastitis in China.</title>
        <authorList>
            <person name="Lin Y."/>
            <person name="Han B."/>
        </authorList>
    </citation>
    <scope>NUCLEOTIDE SEQUENCE</scope>
    <source>
        <strain evidence="3">Ningxia-I-26</strain>
    </source>
</reference>
<dbReference type="GO" id="GO:0004553">
    <property type="term" value="F:hydrolase activity, hydrolyzing O-glycosyl compounds"/>
    <property type="evidence" value="ECO:0007669"/>
    <property type="project" value="InterPro"/>
</dbReference>
<keyword evidence="1" id="KW-0326">Glycosidase</keyword>
<dbReference type="PANTHER" id="PTHR22762:SF120">
    <property type="entry name" value="HETEROGLYCAN GLUCOSIDASE 1"/>
    <property type="match status" value="1"/>
</dbReference>
<dbReference type="EMBL" id="JAMWFV010000323">
    <property type="protein sequence ID" value="MDG6146491.1"/>
    <property type="molecule type" value="Genomic_DNA"/>
</dbReference>
<dbReference type="RefSeq" id="WP_279369269.1">
    <property type="nucleotide sequence ID" value="NZ_JAMWFV010000323.1"/>
</dbReference>
<dbReference type="InterPro" id="IPR000322">
    <property type="entry name" value="Glyco_hydro_31_TIM"/>
</dbReference>
<protein>
    <submittedName>
        <fullName evidence="3">Glycoside hydrolase family 31 protein</fullName>
    </submittedName>
</protein>
<keyword evidence="1 3" id="KW-0378">Hydrolase</keyword>
<accession>A0A9X4P0X6</accession>
<dbReference type="AlphaFoldDB" id="A0A9X4P0X6"/>
<name>A0A9X4P0X6_9LACT</name>
<gene>
    <name evidence="3" type="ORF">NF717_12680</name>
</gene>
<feature type="domain" description="Glycoside hydrolase family 31 TIM barrel" evidence="2">
    <location>
        <begin position="38"/>
        <end position="70"/>
    </location>
</feature>
<evidence type="ECO:0000313" key="3">
    <source>
        <dbReference type="EMBL" id="MDG6146491.1"/>
    </source>
</evidence>
<dbReference type="Gene3D" id="2.60.40.1760">
    <property type="entry name" value="glycosyl hydrolase (family 31)"/>
    <property type="match status" value="1"/>
</dbReference>
<evidence type="ECO:0000256" key="1">
    <source>
        <dbReference type="RuleBase" id="RU361185"/>
    </source>
</evidence>
<evidence type="ECO:0000313" key="4">
    <source>
        <dbReference type="Proteomes" id="UP001153199"/>
    </source>
</evidence>
<dbReference type="CDD" id="cd14752">
    <property type="entry name" value="GH31_N"/>
    <property type="match status" value="1"/>
</dbReference>
<keyword evidence="4" id="KW-1185">Reference proteome</keyword>
<dbReference type="Gene3D" id="3.20.20.80">
    <property type="entry name" value="Glycosidases"/>
    <property type="match status" value="1"/>
</dbReference>
<dbReference type="PANTHER" id="PTHR22762">
    <property type="entry name" value="ALPHA-GLUCOSIDASE"/>
    <property type="match status" value="1"/>
</dbReference>
<feature type="non-terminal residue" evidence="3">
    <location>
        <position position="71"/>
    </location>
</feature>
<feature type="non-terminal residue" evidence="3">
    <location>
        <position position="1"/>
    </location>
</feature>
<evidence type="ECO:0000259" key="2">
    <source>
        <dbReference type="Pfam" id="PF01055"/>
    </source>
</evidence>
<dbReference type="Proteomes" id="UP001153199">
    <property type="component" value="Unassembled WGS sequence"/>
</dbReference>
<dbReference type="GO" id="GO:0005975">
    <property type="term" value="P:carbohydrate metabolic process"/>
    <property type="evidence" value="ECO:0007669"/>
    <property type="project" value="InterPro"/>
</dbReference>
<comment type="similarity">
    <text evidence="1">Belongs to the glycosyl hydrolase 31 family.</text>
</comment>
<comment type="caution">
    <text evidence="3">The sequence shown here is derived from an EMBL/GenBank/DDBJ whole genome shotgun (WGS) entry which is preliminary data.</text>
</comment>
<organism evidence="3 4">
    <name type="scientific">Lactococcus formosensis</name>
    <dbReference type="NCBI Taxonomy" id="1281486"/>
    <lineage>
        <taxon>Bacteria</taxon>
        <taxon>Bacillati</taxon>
        <taxon>Bacillota</taxon>
        <taxon>Bacilli</taxon>
        <taxon>Lactobacillales</taxon>
        <taxon>Streptococcaceae</taxon>
        <taxon>Lactococcus</taxon>
    </lineage>
</organism>